<evidence type="ECO:0000256" key="1">
    <source>
        <dbReference type="ARBA" id="ARBA00004651"/>
    </source>
</evidence>
<dbReference type="InterPro" id="IPR036640">
    <property type="entry name" value="ABC1_TM_sf"/>
</dbReference>
<evidence type="ECO:0000256" key="7">
    <source>
        <dbReference type="SAM" id="Phobius"/>
    </source>
</evidence>
<dbReference type="PANTHER" id="PTHR24221:SF654">
    <property type="entry name" value="ATP-BINDING CASSETTE SUB-FAMILY B MEMBER 6"/>
    <property type="match status" value="1"/>
</dbReference>
<evidence type="ECO:0000313" key="10">
    <source>
        <dbReference type="EMBL" id="MBD8041223.1"/>
    </source>
</evidence>
<sequence>MKVKNAVHGVRGGLAYLKRVSCGFRKKIVGYCLLGLLSVSLSLGFIGVSKWVIDAATGTMEGSWGIGIVLLAGLVVLQLVCDGIDNWMSVGMQVGVGNRLRHRLFARLLQSRWNAMEQFHTGDVMNRIEKDVSSVVGMLTVSLPSFVVTGMQLLAAFVFFCFLDARLPWVVVGVFPLFLWIGRFYLKRMYRYTSKIRKSDSRIQSIIQESLQLRSVIKALEQNDRYIGKLDRQQKTLQARLMQRTRFSILTRTCVSAAFAVGYLIAFVWGTVHLHQGLITFGTMAAFLQLVGKVQRPILDMARMLPSWVEVFASIDRLRELEALPQEREAAQVLSPTTPDVVVDKIDFGYDKGEALVFRQFSYCFRAGSRVAVMGETGRGKTTLVRLLLAFAVPQSGNIRLCTTDWEVEVSAETRCNFTYVPQGNTLFSGTIRDNLLMGNPEATEEDMVCALHTAVAGFVFDLPSGMDTLVGEQGSGLSEGQAQRIAIARALLRPAFILLFDEATSALDADTELRLLENLKKHCAGKTFIFVTHHTAVAERCDAVLRLDV</sequence>
<keyword evidence="4 10" id="KW-0067">ATP-binding</keyword>
<name>A0ABR8YAI4_9BACT</name>
<dbReference type="Pfam" id="PF00005">
    <property type="entry name" value="ABC_tran"/>
    <property type="match status" value="1"/>
</dbReference>
<dbReference type="InterPro" id="IPR003593">
    <property type="entry name" value="AAA+_ATPase"/>
</dbReference>
<evidence type="ECO:0000313" key="11">
    <source>
        <dbReference type="Proteomes" id="UP000620874"/>
    </source>
</evidence>
<feature type="transmembrane region" description="Helical" evidence="7">
    <location>
        <begin position="135"/>
        <end position="160"/>
    </location>
</feature>
<dbReference type="PANTHER" id="PTHR24221">
    <property type="entry name" value="ATP-BINDING CASSETTE SUB-FAMILY B"/>
    <property type="match status" value="1"/>
</dbReference>
<feature type="transmembrane region" description="Helical" evidence="7">
    <location>
        <begin position="166"/>
        <end position="186"/>
    </location>
</feature>
<keyword evidence="11" id="KW-1185">Reference proteome</keyword>
<comment type="caution">
    <text evidence="10">The sequence shown here is derived from an EMBL/GenBank/DDBJ whole genome shotgun (WGS) entry which is preliminary data.</text>
</comment>
<dbReference type="SUPFAM" id="SSF52540">
    <property type="entry name" value="P-loop containing nucleoside triphosphate hydrolases"/>
    <property type="match status" value="1"/>
</dbReference>
<keyword evidence="6 7" id="KW-0472">Membrane</keyword>
<dbReference type="Proteomes" id="UP000620874">
    <property type="component" value="Unassembled WGS sequence"/>
</dbReference>
<dbReference type="CDD" id="cd07346">
    <property type="entry name" value="ABC_6TM_exporters"/>
    <property type="match status" value="1"/>
</dbReference>
<evidence type="ECO:0000256" key="4">
    <source>
        <dbReference type="ARBA" id="ARBA00022840"/>
    </source>
</evidence>
<dbReference type="InterPro" id="IPR027417">
    <property type="entry name" value="P-loop_NTPase"/>
</dbReference>
<reference evidence="10 11" key="1">
    <citation type="submission" date="2020-08" db="EMBL/GenBank/DDBJ databases">
        <title>A Genomic Blueprint of the Chicken Gut Microbiome.</title>
        <authorList>
            <person name="Gilroy R."/>
            <person name="Ravi A."/>
            <person name="Getino M."/>
            <person name="Pursley I."/>
            <person name="Horton D.L."/>
            <person name="Alikhan N.-F."/>
            <person name="Baker D."/>
            <person name="Gharbi K."/>
            <person name="Hall N."/>
            <person name="Watson M."/>
            <person name="Adriaenssens E.M."/>
            <person name="Foster-Nyarko E."/>
            <person name="Jarju S."/>
            <person name="Secka A."/>
            <person name="Antonio M."/>
            <person name="Oren A."/>
            <person name="Chaudhuri R."/>
            <person name="La Ragione R.M."/>
            <person name="Hildebrand F."/>
            <person name="Pallen M.J."/>
        </authorList>
    </citation>
    <scope>NUCLEOTIDE SEQUENCE [LARGE SCALE GENOMIC DNA]</scope>
    <source>
        <strain evidence="10 11">Sa1CVN1</strain>
    </source>
</reference>
<keyword evidence="3" id="KW-0547">Nucleotide-binding</keyword>
<protein>
    <submittedName>
        <fullName evidence="10">ABC transporter ATP-binding protein</fullName>
    </submittedName>
</protein>
<dbReference type="Gene3D" id="1.20.1560.10">
    <property type="entry name" value="ABC transporter type 1, transmembrane domain"/>
    <property type="match status" value="1"/>
</dbReference>
<evidence type="ECO:0000256" key="3">
    <source>
        <dbReference type="ARBA" id="ARBA00022741"/>
    </source>
</evidence>
<dbReference type="SMART" id="SM00382">
    <property type="entry name" value="AAA"/>
    <property type="match status" value="1"/>
</dbReference>
<gene>
    <name evidence="10" type="ORF">H9625_12405</name>
</gene>
<dbReference type="EMBL" id="JACSPP010000043">
    <property type="protein sequence ID" value="MBD8041223.1"/>
    <property type="molecule type" value="Genomic_DNA"/>
</dbReference>
<evidence type="ECO:0000256" key="2">
    <source>
        <dbReference type="ARBA" id="ARBA00022692"/>
    </source>
</evidence>
<keyword evidence="2 7" id="KW-0812">Transmembrane</keyword>
<evidence type="ECO:0000259" key="8">
    <source>
        <dbReference type="PROSITE" id="PS50893"/>
    </source>
</evidence>
<feature type="domain" description="ABC transporter" evidence="8">
    <location>
        <begin position="343"/>
        <end position="550"/>
    </location>
</feature>
<accession>A0ABR8YAI4</accession>
<dbReference type="Pfam" id="PF00664">
    <property type="entry name" value="ABC_membrane"/>
    <property type="match status" value="1"/>
</dbReference>
<dbReference type="PROSITE" id="PS50929">
    <property type="entry name" value="ABC_TM1F"/>
    <property type="match status" value="1"/>
</dbReference>
<dbReference type="InterPro" id="IPR039421">
    <property type="entry name" value="Type_1_exporter"/>
</dbReference>
<dbReference type="InterPro" id="IPR003439">
    <property type="entry name" value="ABC_transporter-like_ATP-bd"/>
</dbReference>
<comment type="subcellular location">
    <subcellularLocation>
        <location evidence="1">Cell membrane</location>
        <topology evidence="1">Multi-pass membrane protein</topology>
    </subcellularLocation>
</comment>
<dbReference type="SUPFAM" id="SSF90123">
    <property type="entry name" value="ABC transporter transmembrane region"/>
    <property type="match status" value="1"/>
</dbReference>
<evidence type="ECO:0000256" key="5">
    <source>
        <dbReference type="ARBA" id="ARBA00022989"/>
    </source>
</evidence>
<proteinExistence type="predicted"/>
<feature type="transmembrane region" description="Helical" evidence="7">
    <location>
        <begin position="249"/>
        <end position="269"/>
    </location>
</feature>
<feature type="transmembrane region" description="Helical" evidence="7">
    <location>
        <begin position="28"/>
        <end position="52"/>
    </location>
</feature>
<organism evidence="10 11">
    <name type="scientific">Phocaeicola intestinalis</name>
    <dbReference type="NCBI Taxonomy" id="2762212"/>
    <lineage>
        <taxon>Bacteria</taxon>
        <taxon>Pseudomonadati</taxon>
        <taxon>Bacteroidota</taxon>
        <taxon>Bacteroidia</taxon>
        <taxon>Bacteroidales</taxon>
        <taxon>Bacteroidaceae</taxon>
        <taxon>Phocaeicola</taxon>
    </lineage>
</organism>
<dbReference type="Gene3D" id="3.40.50.300">
    <property type="entry name" value="P-loop containing nucleotide triphosphate hydrolases"/>
    <property type="match status" value="1"/>
</dbReference>
<dbReference type="InterPro" id="IPR011527">
    <property type="entry name" value="ABC1_TM_dom"/>
</dbReference>
<dbReference type="PROSITE" id="PS50893">
    <property type="entry name" value="ABC_TRANSPORTER_2"/>
    <property type="match status" value="1"/>
</dbReference>
<feature type="domain" description="ABC transmembrane type-1" evidence="9">
    <location>
        <begin position="33"/>
        <end position="310"/>
    </location>
</feature>
<dbReference type="GO" id="GO:0005524">
    <property type="term" value="F:ATP binding"/>
    <property type="evidence" value="ECO:0007669"/>
    <property type="project" value="UniProtKB-KW"/>
</dbReference>
<keyword evidence="5 7" id="KW-1133">Transmembrane helix</keyword>
<evidence type="ECO:0000256" key="6">
    <source>
        <dbReference type="ARBA" id="ARBA00023136"/>
    </source>
</evidence>
<feature type="transmembrane region" description="Helical" evidence="7">
    <location>
        <begin position="64"/>
        <end position="84"/>
    </location>
</feature>
<evidence type="ECO:0000259" key="9">
    <source>
        <dbReference type="PROSITE" id="PS50929"/>
    </source>
</evidence>